<dbReference type="RefSeq" id="WP_385966419.1">
    <property type="nucleotide sequence ID" value="NZ_JBHRUN010000020.1"/>
</dbReference>
<organism evidence="2 3">
    <name type="scientific">Tianweitania populi</name>
    <dbReference type="NCBI Taxonomy" id="1607949"/>
    <lineage>
        <taxon>Bacteria</taxon>
        <taxon>Pseudomonadati</taxon>
        <taxon>Pseudomonadota</taxon>
        <taxon>Alphaproteobacteria</taxon>
        <taxon>Hyphomicrobiales</taxon>
        <taxon>Phyllobacteriaceae</taxon>
        <taxon>Tianweitania</taxon>
    </lineage>
</organism>
<sequence>MELAWHRSDLLWTRELADVAIPNERISSDEEGLGFFDSVLDRCEADKKLPRIILRNEELEAEIMRVVAERDEANRRNDETQHQIRDLLNSRSWKISAPFRSLGTIARQARGAVRHRFGREPTAEDQANTLEGFVRNHPHLLLMNAASRLDPALDEPAVAFANVAAEAGYGVVFIGWQMIETDALPGRSSRLAPNLFQIGRYDMKELVAVLKHVKPASTTCLVTVPMLEIVQSLLKLEEAGVRVIYHKLQDWGEIAQKGLAPWFEDHLERHLILNADKVTGIALSGLEPIVQESNAIVVGKKVLPLSPARPAISPKSSIWAAQLQMILQ</sequence>
<name>A0A8J3DYZ6_9HYPH</name>
<evidence type="ECO:0000313" key="3">
    <source>
        <dbReference type="Proteomes" id="UP000630142"/>
    </source>
</evidence>
<dbReference type="Proteomes" id="UP000630142">
    <property type="component" value="Unassembled WGS sequence"/>
</dbReference>
<dbReference type="EMBL" id="BMZQ01000003">
    <property type="protein sequence ID" value="GHD21460.1"/>
    <property type="molecule type" value="Genomic_DNA"/>
</dbReference>
<protein>
    <submittedName>
        <fullName evidence="2">Uncharacterized protein</fullName>
    </submittedName>
</protein>
<dbReference type="AlphaFoldDB" id="A0A8J3DYZ6"/>
<accession>A0A8J3DYZ6</accession>
<evidence type="ECO:0000313" key="2">
    <source>
        <dbReference type="EMBL" id="GHD21460.1"/>
    </source>
</evidence>
<reference evidence="2" key="1">
    <citation type="journal article" date="2014" name="Int. J. Syst. Evol. Microbiol.">
        <title>Complete genome sequence of Corynebacterium casei LMG S-19264T (=DSM 44701T), isolated from a smear-ripened cheese.</title>
        <authorList>
            <consortium name="US DOE Joint Genome Institute (JGI-PGF)"/>
            <person name="Walter F."/>
            <person name="Albersmeier A."/>
            <person name="Kalinowski J."/>
            <person name="Ruckert C."/>
        </authorList>
    </citation>
    <scope>NUCLEOTIDE SEQUENCE</scope>
    <source>
        <strain evidence="2">KCTC 42249</strain>
    </source>
</reference>
<proteinExistence type="predicted"/>
<reference evidence="2" key="2">
    <citation type="submission" date="2020-09" db="EMBL/GenBank/DDBJ databases">
        <authorList>
            <person name="Sun Q."/>
            <person name="Kim S."/>
        </authorList>
    </citation>
    <scope>NUCLEOTIDE SEQUENCE</scope>
    <source>
        <strain evidence="2">KCTC 42249</strain>
    </source>
</reference>
<keyword evidence="1" id="KW-0175">Coiled coil</keyword>
<feature type="coiled-coil region" evidence="1">
    <location>
        <begin position="56"/>
        <end position="90"/>
    </location>
</feature>
<keyword evidence="3" id="KW-1185">Reference proteome</keyword>
<gene>
    <name evidence="2" type="ORF">GCM10016234_35130</name>
</gene>
<evidence type="ECO:0000256" key="1">
    <source>
        <dbReference type="SAM" id="Coils"/>
    </source>
</evidence>
<comment type="caution">
    <text evidence="2">The sequence shown here is derived from an EMBL/GenBank/DDBJ whole genome shotgun (WGS) entry which is preliminary data.</text>
</comment>